<evidence type="ECO:0000256" key="3">
    <source>
        <dbReference type="ARBA" id="ARBA00022679"/>
    </source>
</evidence>
<evidence type="ECO:0000256" key="5">
    <source>
        <dbReference type="ARBA" id="ARBA00022747"/>
    </source>
</evidence>
<dbReference type="EMBL" id="MK140642">
    <property type="protein sequence ID" value="QCF28662.1"/>
    <property type="molecule type" value="Genomic_DNA"/>
</dbReference>
<dbReference type="RefSeq" id="WP_172693359.1">
    <property type="nucleotide sequence ID" value="NZ_CP081506.1"/>
</dbReference>
<dbReference type="GO" id="GO:0008170">
    <property type="term" value="F:N-methyltransferase activity"/>
    <property type="evidence" value="ECO:0007669"/>
    <property type="project" value="InterPro"/>
</dbReference>
<dbReference type="AlphaFoldDB" id="A0A4D6PG42"/>
<keyword evidence="8" id="KW-0614">Plasmid</keyword>
<keyword evidence="5" id="KW-0680">Restriction system</keyword>
<feature type="domain" description="DNA methylase N-4/N-6" evidence="6">
    <location>
        <begin position="99"/>
        <end position="451"/>
    </location>
</feature>
<evidence type="ECO:0000256" key="2">
    <source>
        <dbReference type="ARBA" id="ARBA00022603"/>
    </source>
</evidence>
<keyword evidence="3 8" id="KW-0808">Transferase</keyword>
<accession>A0A4D6PG42</accession>
<dbReference type="Pfam" id="PF01555">
    <property type="entry name" value="N6_N4_Mtase"/>
    <property type="match status" value="1"/>
</dbReference>
<keyword evidence="4" id="KW-0949">S-adenosyl-L-methionine</keyword>
<dbReference type="Gene3D" id="3.40.50.150">
    <property type="entry name" value="Vaccinia Virus protein VP39"/>
    <property type="match status" value="1"/>
</dbReference>
<keyword evidence="2 8" id="KW-0489">Methyltransferase</keyword>
<evidence type="ECO:0000313" key="7">
    <source>
        <dbReference type="EMBL" id="QCF28630.1"/>
    </source>
</evidence>
<dbReference type="PIRSF" id="PIRSF015855">
    <property type="entry name" value="TypeIII_Mtase_mKpnI"/>
    <property type="match status" value="1"/>
</dbReference>
<dbReference type="PROSITE" id="PS00092">
    <property type="entry name" value="N6_MTASE"/>
    <property type="match status" value="1"/>
</dbReference>
<dbReference type="InterPro" id="IPR029063">
    <property type="entry name" value="SAM-dependent_MTases_sf"/>
</dbReference>
<dbReference type="PRINTS" id="PR00506">
    <property type="entry name" value="D21N6MTFRASE"/>
</dbReference>
<dbReference type="EMBL" id="MK140641">
    <property type="protein sequence ID" value="QCF28630.1"/>
    <property type="molecule type" value="Genomic_DNA"/>
</dbReference>
<dbReference type="GO" id="GO:0032259">
    <property type="term" value="P:methylation"/>
    <property type="evidence" value="ECO:0007669"/>
    <property type="project" value="UniProtKB-KW"/>
</dbReference>
<evidence type="ECO:0000259" key="6">
    <source>
        <dbReference type="Pfam" id="PF01555"/>
    </source>
</evidence>
<dbReference type="InterPro" id="IPR002941">
    <property type="entry name" value="DNA_methylase_N4/N6"/>
</dbReference>
<evidence type="ECO:0000256" key="1">
    <source>
        <dbReference type="ARBA" id="ARBA00006594"/>
    </source>
</evidence>
<reference evidence="8" key="2">
    <citation type="journal article" date="2019" name="J. Antimicrob. Chemother.">
        <title>Analysis of a poxtA- and optrA-co-carrying conjugative multiresistance plasmid from Enterococcus faecalis.</title>
        <authorList>
            <person name="Hao W."/>
            <person name="Shan X."/>
            <person name="Li D."/>
            <person name="Schwarz S."/>
            <person name="Zhang S.M."/>
            <person name="Li X.S."/>
            <person name="Du X.D."/>
        </authorList>
    </citation>
    <scope>NUCLEOTIDE SEQUENCE</scope>
    <source>
        <strain evidence="7">E035</strain>
        <strain evidence="8">E076</strain>
        <plasmid evidence="7">pE035</plasmid>
        <plasmid evidence="8">pE076</plasmid>
    </source>
</reference>
<protein>
    <submittedName>
        <fullName evidence="8">Site-specific DNA-methyltransferase</fullName>
    </submittedName>
</protein>
<dbReference type="GO" id="GO:0003677">
    <property type="term" value="F:DNA binding"/>
    <property type="evidence" value="ECO:0007669"/>
    <property type="project" value="InterPro"/>
</dbReference>
<dbReference type="InterPro" id="IPR002052">
    <property type="entry name" value="DNA_methylase_N6_adenine_CS"/>
</dbReference>
<reference evidence="8" key="1">
    <citation type="submission" date="2018-11" db="EMBL/GenBank/DDBJ databases">
        <authorList>
            <person name="Li D.-X."/>
            <person name="Shan X.-X."/>
            <person name="Du X.-D."/>
        </authorList>
    </citation>
    <scope>NUCLEOTIDE SEQUENCE</scope>
    <source>
        <strain evidence="7">E035</strain>
        <strain evidence="8">E076</strain>
        <plasmid evidence="7">pE035</plasmid>
        <plasmid evidence="8">pE076</plasmid>
    </source>
</reference>
<comment type="similarity">
    <text evidence="1">Belongs to the N(4)/N(6)-methyltransferase family.</text>
</comment>
<geneLocation type="plasmid" evidence="7">
    <name>pE035</name>
</geneLocation>
<sequence>MPDIPEKVNLSDVNSRQVDPELLNELRDLFVKAEEQKERYDFTWNGKAKAYFEAAAPTTKTLRVQPEESVNFEKSENLFITGDNLEALKLLQESYLGKIDMIYIDPPYNTGKDFVYQDNFKKTQKENDVSEGIIDEDGNRLVKNEKSNGRYHSDWLTMMYPRLKLARNLLSDTGVIFVSIDDNEQANLKLLMDEIFGEDNFIGNLSVENNPKGRKNAKFISVSSEFVILYAKKINESKFIENIPKRSTEMIKDENGNFVHNSGKRILVGENKFNDVVTNYSSKKHYSVYYQPEKQKIHFRKEKDILDIDNELIGEGYIRYISETNNKFVENTYSIDKFMELFETNSLQFTDTKIFEKNFSTTKRLKSIVTNLKYQAIINNKPTDYHLDLTTTKAKQTLKLLFDNREVFSSPKSTDLIKLFLTLFSSKNITVFDFFAGSGTTADSVMQLNAEDGGNRKFILGTLDEVTPDNSEARKAGYMTIDQLSRERIRRAAEKIGDKTGFRALKVDSTGLKEDIFKTAGELDQLDLLQDIDNQSDNRSDYDLLYDVLVDAALEYNRPITIDNMNNEKIIKYDYLGELSGVVCYFGENLTDELTRQIATLKPLIAVFKESTFDKSAQKVNVIEQFRIISPDTKVKVI</sequence>
<evidence type="ECO:0000313" key="8">
    <source>
        <dbReference type="EMBL" id="QCF28662.1"/>
    </source>
</evidence>
<organism evidence="8">
    <name type="scientific">Enterococcus faecalis</name>
    <name type="common">Streptococcus faecalis</name>
    <dbReference type="NCBI Taxonomy" id="1351"/>
    <lineage>
        <taxon>Bacteria</taxon>
        <taxon>Bacillati</taxon>
        <taxon>Bacillota</taxon>
        <taxon>Bacilli</taxon>
        <taxon>Lactobacillales</taxon>
        <taxon>Enterococcaceae</taxon>
        <taxon>Enterococcus</taxon>
    </lineage>
</organism>
<geneLocation type="plasmid" evidence="8">
    <name>pE076</name>
</geneLocation>
<dbReference type="GO" id="GO:0009307">
    <property type="term" value="P:DNA restriction-modification system"/>
    <property type="evidence" value="ECO:0007669"/>
    <property type="project" value="UniProtKB-KW"/>
</dbReference>
<name>A0A4D6PG42_ENTFL</name>
<dbReference type="SUPFAM" id="SSF53335">
    <property type="entry name" value="S-adenosyl-L-methionine-dependent methyltransferases"/>
    <property type="match status" value="1"/>
</dbReference>
<evidence type="ECO:0000256" key="4">
    <source>
        <dbReference type="ARBA" id="ARBA00022691"/>
    </source>
</evidence>
<proteinExistence type="inferred from homology"/>
<dbReference type="InterPro" id="IPR002295">
    <property type="entry name" value="N4/N6-MTase_EcoPI_Mod-like"/>
</dbReference>